<keyword evidence="2" id="KW-1185">Reference proteome</keyword>
<gene>
    <name evidence="1" type="ORF">BJY01DRAFT_250477</name>
</gene>
<organism evidence="1 2">
    <name type="scientific">Aspergillus pseudoustus</name>
    <dbReference type="NCBI Taxonomy" id="1810923"/>
    <lineage>
        <taxon>Eukaryota</taxon>
        <taxon>Fungi</taxon>
        <taxon>Dikarya</taxon>
        <taxon>Ascomycota</taxon>
        <taxon>Pezizomycotina</taxon>
        <taxon>Eurotiomycetes</taxon>
        <taxon>Eurotiomycetidae</taxon>
        <taxon>Eurotiales</taxon>
        <taxon>Aspergillaceae</taxon>
        <taxon>Aspergillus</taxon>
        <taxon>Aspergillus subgen. Nidulantes</taxon>
    </lineage>
</organism>
<protein>
    <submittedName>
        <fullName evidence="1">Uncharacterized protein</fullName>
    </submittedName>
</protein>
<evidence type="ECO:0000313" key="1">
    <source>
        <dbReference type="EMBL" id="KAL2839524.1"/>
    </source>
</evidence>
<proteinExistence type="predicted"/>
<evidence type="ECO:0000313" key="2">
    <source>
        <dbReference type="Proteomes" id="UP001610446"/>
    </source>
</evidence>
<dbReference type="InterPro" id="IPR038071">
    <property type="entry name" value="UROD/MetE-like_sf"/>
</dbReference>
<comment type="caution">
    <text evidence="1">The sequence shown here is derived from an EMBL/GenBank/DDBJ whole genome shotgun (WGS) entry which is preliminary data.</text>
</comment>
<reference evidence="1 2" key="1">
    <citation type="submission" date="2024-07" db="EMBL/GenBank/DDBJ databases">
        <title>Section-level genome sequencing and comparative genomics of Aspergillus sections Usti and Cavernicolus.</title>
        <authorList>
            <consortium name="Lawrence Berkeley National Laboratory"/>
            <person name="Nybo J.L."/>
            <person name="Vesth T.C."/>
            <person name="Theobald S."/>
            <person name="Frisvad J.C."/>
            <person name="Larsen T.O."/>
            <person name="Kjaerboelling I."/>
            <person name="Rothschild-Mancinelli K."/>
            <person name="Lyhne E.K."/>
            <person name="Kogle M.E."/>
            <person name="Barry K."/>
            <person name="Clum A."/>
            <person name="Na H."/>
            <person name="Ledsgaard L."/>
            <person name="Lin J."/>
            <person name="Lipzen A."/>
            <person name="Kuo A."/>
            <person name="Riley R."/>
            <person name="Mondo S."/>
            <person name="Labutti K."/>
            <person name="Haridas S."/>
            <person name="Pangalinan J."/>
            <person name="Salamov A.A."/>
            <person name="Simmons B.A."/>
            <person name="Magnuson J.K."/>
            <person name="Chen J."/>
            <person name="Drula E."/>
            <person name="Henrissat B."/>
            <person name="Wiebenga A."/>
            <person name="Lubbers R.J."/>
            <person name="Gomes A.C."/>
            <person name="Makela M.R."/>
            <person name="Stajich J."/>
            <person name="Grigoriev I.V."/>
            <person name="Mortensen U.H."/>
            <person name="De Vries R.P."/>
            <person name="Baker S.E."/>
            <person name="Andersen M.R."/>
        </authorList>
    </citation>
    <scope>NUCLEOTIDE SEQUENCE [LARGE SCALE GENOMIC DNA]</scope>
    <source>
        <strain evidence="1 2">CBS 123904</strain>
    </source>
</reference>
<dbReference type="Proteomes" id="UP001610446">
    <property type="component" value="Unassembled WGS sequence"/>
</dbReference>
<dbReference type="Gene3D" id="3.20.20.210">
    <property type="match status" value="1"/>
</dbReference>
<accession>A0ABR4JHK5</accession>
<dbReference type="EMBL" id="JBFXLU010000132">
    <property type="protein sequence ID" value="KAL2839524.1"/>
    <property type="molecule type" value="Genomic_DNA"/>
</dbReference>
<dbReference type="SUPFAM" id="SSF51726">
    <property type="entry name" value="UROD/MetE-like"/>
    <property type="match status" value="1"/>
</dbReference>
<name>A0ABR4JHK5_9EURO</name>
<sequence length="352" mass="39031">MKSMSNAPTTTPFASVTGVLLIGSAPLFSTAEALTQLTAALPNRLLSIPDGETGEARRNYIDSEIKRFPREALKPHFGGLDPPPAAGHKPISIFTLDDVKPTEYGTVAVQSYRTFTELRKHGVIPTGVRLQVSLPLPFAPVQVYIRAEFREQLELLYEIRMREAVTTILSNIPADDLAIQLDLAVEVMALDRVERFVAGLPADVALGFHFCYGDRDHKHFIEPEDLGVVVDFANGIQGRLKRDIHWMHLPVPRDRDDEAYFEPLRRLVLRAPGNEVETKLYLGIVHANDEGGTKRRIQTASKFVERFGVATECGLGRTPVEELDSILQISREVSGPANCELSKSSDYKVDSS</sequence>